<keyword evidence="12 21" id="KW-0547">Nucleotide-binding</keyword>
<dbReference type="GO" id="GO:0005524">
    <property type="term" value="F:ATP binding"/>
    <property type="evidence" value="ECO:0007669"/>
    <property type="project" value="UniProtKB-UniRule"/>
</dbReference>
<evidence type="ECO:0000256" key="2">
    <source>
        <dbReference type="ARBA" id="ARBA00008684"/>
    </source>
</evidence>
<dbReference type="GO" id="GO:0005886">
    <property type="term" value="C:plasma membrane"/>
    <property type="evidence" value="ECO:0007669"/>
    <property type="project" value="UniProtKB-SubCell"/>
</dbReference>
<keyword evidence="7" id="KW-0433">Leucine-rich repeat</keyword>
<dbReference type="EMBL" id="OX459124">
    <property type="protein sequence ID" value="CAI9112435.1"/>
    <property type="molecule type" value="Genomic_DNA"/>
</dbReference>
<dbReference type="SUPFAM" id="SSF52058">
    <property type="entry name" value="L domain-like"/>
    <property type="match status" value="1"/>
</dbReference>
<reference evidence="25" key="1">
    <citation type="submission" date="2023-03" db="EMBL/GenBank/DDBJ databases">
        <authorList>
            <person name="Julca I."/>
        </authorList>
    </citation>
    <scope>NUCLEOTIDE SEQUENCE</scope>
</reference>
<dbReference type="Pfam" id="PF23598">
    <property type="entry name" value="LRR_14"/>
    <property type="match status" value="1"/>
</dbReference>
<comment type="catalytic activity">
    <reaction evidence="19">
        <text>L-threonyl-[protein] + ATP = O-phospho-L-threonyl-[protein] + ADP + H(+)</text>
        <dbReference type="Rhea" id="RHEA:46608"/>
        <dbReference type="Rhea" id="RHEA-COMP:11060"/>
        <dbReference type="Rhea" id="RHEA-COMP:11605"/>
        <dbReference type="ChEBI" id="CHEBI:15378"/>
        <dbReference type="ChEBI" id="CHEBI:30013"/>
        <dbReference type="ChEBI" id="CHEBI:30616"/>
        <dbReference type="ChEBI" id="CHEBI:61977"/>
        <dbReference type="ChEBI" id="CHEBI:456216"/>
        <dbReference type="EC" id="2.7.11.1"/>
    </reaction>
</comment>
<evidence type="ECO:0000256" key="12">
    <source>
        <dbReference type="ARBA" id="ARBA00022741"/>
    </source>
</evidence>
<organism evidence="25 26">
    <name type="scientific">Oldenlandia corymbosa var. corymbosa</name>
    <dbReference type="NCBI Taxonomy" id="529605"/>
    <lineage>
        <taxon>Eukaryota</taxon>
        <taxon>Viridiplantae</taxon>
        <taxon>Streptophyta</taxon>
        <taxon>Embryophyta</taxon>
        <taxon>Tracheophyta</taxon>
        <taxon>Spermatophyta</taxon>
        <taxon>Magnoliopsida</taxon>
        <taxon>eudicotyledons</taxon>
        <taxon>Gunneridae</taxon>
        <taxon>Pentapetalae</taxon>
        <taxon>asterids</taxon>
        <taxon>lamiids</taxon>
        <taxon>Gentianales</taxon>
        <taxon>Rubiaceae</taxon>
        <taxon>Rubioideae</taxon>
        <taxon>Spermacoceae</taxon>
        <taxon>Hedyotis-Oldenlandia complex</taxon>
        <taxon>Oldenlandia</taxon>
    </lineage>
</organism>
<keyword evidence="5" id="KW-0723">Serine/threonine-protein kinase</keyword>
<keyword evidence="10 23" id="KW-0732">Signal</keyword>
<dbReference type="Pfam" id="PF00069">
    <property type="entry name" value="Pkinase"/>
    <property type="match status" value="1"/>
</dbReference>
<keyword evidence="6" id="KW-0597">Phosphoprotein</keyword>
<dbReference type="PROSITE" id="PS50011">
    <property type="entry name" value="PROTEIN_KINASE_DOM"/>
    <property type="match status" value="1"/>
</dbReference>
<dbReference type="Gene3D" id="1.10.510.10">
    <property type="entry name" value="Transferase(Phosphotransferase) domain 1"/>
    <property type="match status" value="1"/>
</dbReference>
<evidence type="ECO:0000256" key="13">
    <source>
        <dbReference type="ARBA" id="ARBA00022777"/>
    </source>
</evidence>
<proteinExistence type="inferred from homology"/>
<dbReference type="InterPro" id="IPR000719">
    <property type="entry name" value="Prot_kinase_dom"/>
</dbReference>
<dbReference type="FunFam" id="3.80.10.10:FF:000288">
    <property type="entry name" value="LRR receptor-like serine/threonine-protein kinase EFR"/>
    <property type="match status" value="1"/>
</dbReference>
<gene>
    <name evidence="25" type="ORF">OLC1_LOCUS19639</name>
</gene>
<dbReference type="Gene3D" id="3.80.10.10">
    <property type="entry name" value="Ribonuclease Inhibitor"/>
    <property type="match status" value="3"/>
</dbReference>
<dbReference type="Pfam" id="PF08263">
    <property type="entry name" value="LRRNT_2"/>
    <property type="match status" value="1"/>
</dbReference>
<dbReference type="AlphaFoldDB" id="A0AAV1E020"/>
<evidence type="ECO:0000256" key="5">
    <source>
        <dbReference type="ARBA" id="ARBA00022527"/>
    </source>
</evidence>
<evidence type="ECO:0000256" key="20">
    <source>
        <dbReference type="ARBA" id="ARBA00048679"/>
    </source>
</evidence>
<keyword evidence="26" id="KW-1185">Reference proteome</keyword>
<evidence type="ECO:0000256" key="21">
    <source>
        <dbReference type="PROSITE-ProRule" id="PRU10141"/>
    </source>
</evidence>
<dbReference type="SMART" id="SM00220">
    <property type="entry name" value="S_TKc"/>
    <property type="match status" value="1"/>
</dbReference>
<dbReference type="SMART" id="SM00365">
    <property type="entry name" value="LRR_SD22"/>
    <property type="match status" value="8"/>
</dbReference>
<keyword evidence="16 22" id="KW-0472">Membrane</keyword>
<dbReference type="InterPro" id="IPR001611">
    <property type="entry name" value="Leu-rich_rpt"/>
</dbReference>
<evidence type="ECO:0000256" key="4">
    <source>
        <dbReference type="ARBA" id="ARBA00022475"/>
    </source>
</evidence>
<feature type="transmembrane region" description="Helical" evidence="22">
    <location>
        <begin position="767"/>
        <end position="788"/>
    </location>
</feature>
<dbReference type="InterPro" id="IPR003591">
    <property type="entry name" value="Leu-rich_rpt_typical-subtyp"/>
</dbReference>
<protein>
    <recommendedName>
        <fullName evidence="3">non-specific serine/threonine protein kinase</fullName>
        <ecNumber evidence="3">2.7.11.1</ecNumber>
    </recommendedName>
</protein>
<dbReference type="InterPro" id="IPR032675">
    <property type="entry name" value="LRR_dom_sf"/>
</dbReference>
<dbReference type="GO" id="GO:0004674">
    <property type="term" value="F:protein serine/threonine kinase activity"/>
    <property type="evidence" value="ECO:0007669"/>
    <property type="project" value="UniProtKB-KW"/>
</dbReference>
<evidence type="ECO:0000256" key="8">
    <source>
        <dbReference type="ARBA" id="ARBA00022679"/>
    </source>
</evidence>
<name>A0AAV1E020_OLDCO</name>
<evidence type="ECO:0000256" key="11">
    <source>
        <dbReference type="ARBA" id="ARBA00022737"/>
    </source>
</evidence>
<evidence type="ECO:0000256" key="16">
    <source>
        <dbReference type="ARBA" id="ARBA00023136"/>
    </source>
</evidence>
<evidence type="ECO:0000313" key="25">
    <source>
        <dbReference type="EMBL" id="CAI9112435.1"/>
    </source>
</evidence>
<dbReference type="InterPro" id="IPR055414">
    <property type="entry name" value="LRR_R13L4/SHOC2-like"/>
</dbReference>
<dbReference type="GO" id="GO:0051707">
    <property type="term" value="P:response to other organism"/>
    <property type="evidence" value="ECO:0007669"/>
    <property type="project" value="UniProtKB-ARBA"/>
</dbReference>
<dbReference type="InterPro" id="IPR011009">
    <property type="entry name" value="Kinase-like_dom_sf"/>
</dbReference>
<dbReference type="PANTHER" id="PTHR45974:SF29">
    <property type="entry name" value="PROTEIN KINASE DOMAIN-CONTAINING PROTEIN"/>
    <property type="match status" value="1"/>
</dbReference>
<sequence>MISFIFPILCLFLSFLPIFLGGTNITTDQYALLAFKNLITSDPDQILSRNWSADPSLSVCDWIGVSCGSRHRRVTALNVSYMGLSGTIAPELGNLSFLVSLEMYGNNFHGELPEELSRLRRLEVLDLSINNLGGDFPSWIGYLSELRFLDLMNNSFTGSIPTSISNLSSLEEIELSCNSLRGSIPKGIGSLQNLTIFDIDHNQISGLIPPEIFNISTLQVIALRNNSLSGLLPMSMCNHLKNLYWLNLSKNNLYGEIPSNFSQCLELQMLALCYNEFGGSIPKEIGSLRALDELCLKHNNLKGVIPKEIGNLKGLQYLYLDENRLEGEVPKPFGDLNNLEVLALGSNNLSGTIPAKIFNISTLTAIGLESNNLSGNLPSDLCGNLPNLELLFLESNNLHGDIPKSISNCSNLKEVDLSRNNFVGTIPEGFGRLLEWLNLGKNYFTSSPRTMELEFLNSLTNCKDLRMLDVGDNFLNGYLTKSVGNLSTSLMQFYIQNNNIKGKVPEEFGNLSSLIMLNLGKNHLRGSIPETFKGLQKLQELYIDTNGLKRAMLNQVCGLPKLEGLFLSRNRISEPIPECLGNVTALRYLYLDSNRINSFIPVKLLNLKNLLELNLSNNLLMGVLPPEIGSLKVVTLLDFSINHLSSVIPSTIRGLTDMKYLSLALNQFQGTIPESLGEIIAIETLDLSHNNLSGVIPKTLEKLRYLKYFNVSFNCLSGEIPMGGSFQGLTSESFIFNKALCGDERFGVPPCQKSSPHELRHHHISKVLFVLLGSAFVAGVTAFLCFYYRRFLTKRKVPVPTMIDSILPVAQERFSYYQLAQATDGFDERNLLGKGSFGSVYKGVIDDGKIVAIKVFNLEVQGAFKSFDRECEVLRNLRHRNLTKVISNCSSPDFKALILEFMSNGSLQKLLYPHNYFLNFMQRLDIMIDVALALEYLHTGYLTPVVHCDLKPSNILLDHDMVAHLSDFGISKFLSPENTVTYTQTIATLGYIAPEHGFEGLISPKCDVYSFGITLMEVFTGKKPTDDLFDENFNMVSWVSHSMSNGFTTVLDACILSDEEADFKLKMQSLYSIMEVALNCTKKSPAERSSIKDVAAVLKRIKLQLLQF</sequence>
<evidence type="ECO:0000256" key="14">
    <source>
        <dbReference type="ARBA" id="ARBA00022840"/>
    </source>
</evidence>
<evidence type="ECO:0000256" key="23">
    <source>
        <dbReference type="SAM" id="SignalP"/>
    </source>
</evidence>
<dbReference type="PANTHER" id="PTHR45974">
    <property type="entry name" value="RECEPTOR-LIKE PROTEIN 55"/>
    <property type="match status" value="1"/>
</dbReference>
<dbReference type="SUPFAM" id="SSF56112">
    <property type="entry name" value="Protein kinase-like (PK-like)"/>
    <property type="match status" value="1"/>
</dbReference>
<dbReference type="PROSITE" id="PS00107">
    <property type="entry name" value="PROTEIN_KINASE_ATP"/>
    <property type="match status" value="1"/>
</dbReference>
<dbReference type="Proteomes" id="UP001161247">
    <property type="component" value="Chromosome 7"/>
</dbReference>
<feature type="binding site" evidence="21">
    <location>
        <position position="854"/>
    </location>
    <ligand>
        <name>ATP</name>
        <dbReference type="ChEBI" id="CHEBI:30616"/>
    </ligand>
</feature>
<keyword evidence="13" id="KW-0418">Kinase</keyword>
<evidence type="ECO:0000256" key="18">
    <source>
        <dbReference type="ARBA" id="ARBA00023180"/>
    </source>
</evidence>
<comment type="catalytic activity">
    <reaction evidence="20">
        <text>L-seryl-[protein] + ATP = O-phospho-L-seryl-[protein] + ADP + H(+)</text>
        <dbReference type="Rhea" id="RHEA:17989"/>
        <dbReference type="Rhea" id="RHEA-COMP:9863"/>
        <dbReference type="Rhea" id="RHEA-COMP:11604"/>
        <dbReference type="ChEBI" id="CHEBI:15378"/>
        <dbReference type="ChEBI" id="CHEBI:29999"/>
        <dbReference type="ChEBI" id="CHEBI:30616"/>
        <dbReference type="ChEBI" id="CHEBI:83421"/>
        <dbReference type="ChEBI" id="CHEBI:456216"/>
        <dbReference type="EC" id="2.7.11.1"/>
    </reaction>
</comment>
<evidence type="ECO:0000256" key="3">
    <source>
        <dbReference type="ARBA" id="ARBA00012513"/>
    </source>
</evidence>
<evidence type="ECO:0000256" key="19">
    <source>
        <dbReference type="ARBA" id="ARBA00047899"/>
    </source>
</evidence>
<evidence type="ECO:0000259" key="24">
    <source>
        <dbReference type="PROSITE" id="PS50011"/>
    </source>
</evidence>
<dbReference type="Gene3D" id="3.30.200.20">
    <property type="entry name" value="Phosphorylase Kinase, domain 1"/>
    <property type="match status" value="1"/>
</dbReference>
<evidence type="ECO:0000256" key="1">
    <source>
        <dbReference type="ARBA" id="ARBA00004162"/>
    </source>
</evidence>
<dbReference type="Pfam" id="PF13855">
    <property type="entry name" value="LRR_8"/>
    <property type="match status" value="3"/>
</dbReference>
<dbReference type="GO" id="GO:0006952">
    <property type="term" value="P:defense response"/>
    <property type="evidence" value="ECO:0007669"/>
    <property type="project" value="UniProtKB-ARBA"/>
</dbReference>
<keyword evidence="9 22" id="KW-0812">Transmembrane</keyword>
<dbReference type="SMART" id="SM00369">
    <property type="entry name" value="LRR_TYP"/>
    <property type="match status" value="12"/>
</dbReference>
<dbReference type="PROSITE" id="PS51450">
    <property type="entry name" value="LRR"/>
    <property type="match status" value="1"/>
</dbReference>
<dbReference type="FunFam" id="1.10.510.10:FF:000358">
    <property type="entry name" value="Putative leucine-rich repeat receptor-like serine/threonine-protein kinase"/>
    <property type="match status" value="1"/>
</dbReference>
<dbReference type="PROSITE" id="PS00108">
    <property type="entry name" value="PROTEIN_KINASE_ST"/>
    <property type="match status" value="1"/>
</dbReference>
<feature type="signal peptide" evidence="23">
    <location>
        <begin position="1"/>
        <end position="21"/>
    </location>
</feature>
<dbReference type="SUPFAM" id="SSF52047">
    <property type="entry name" value="RNI-like"/>
    <property type="match status" value="1"/>
</dbReference>
<feature type="chain" id="PRO_5043909022" description="non-specific serine/threonine protein kinase" evidence="23">
    <location>
        <begin position="22"/>
        <end position="1108"/>
    </location>
</feature>
<feature type="domain" description="Protein kinase" evidence="24">
    <location>
        <begin position="826"/>
        <end position="1106"/>
    </location>
</feature>
<keyword evidence="8" id="KW-0808">Transferase</keyword>
<dbReference type="InterPro" id="IPR017441">
    <property type="entry name" value="Protein_kinase_ATP_BS"/>
</dbReference>
<keyword evidence="15 22" id="KW-1133">Transmembrane helix</keyword>
<evidence type="ECO:0000256" key="7">
    <source>
        <dbReference type="ARBA" id="ARBA00022614"/>
    </source>
</evidence>
<dbReference type="FunFam" id="3.30.200.20:FF:000661">
    <property type="entry name" value="Serine-threonine protein kinase plant-type"/>
    <property type="match status" value="1"/>
</dbReference>
<comment type="subcellular location">
    <subcellularLocation>
        <location evidence="1">Cell membrane</location>
        <topology evidence="1">Single-pass membrane protein</topology>
    </subcellularLocation>
</comment>
<keyword evidence="17" id="KW-0675">Receptor</keyword>
<keyword evidence="11" id="KW-0677">Repeat</keyword>
<dbReference type="FunFam" id="3.80.10.10:FF:000383">
    <property type="entry name" value="Leucine-rich repeat receptor protein kinase EMS1"/>
    <property type="match status" value="1"/>
</dbReference>
<evidence type="ECO:0000256" key="6">
    <source>
        <dbReference type="ARBA" id="ARBA00022553"/>
    </source>
</evidence>
<evidence type="ECO:0000256" key="17">
    <source>
        <dbReference type="ARBA" id="ARBA00023170"/>
    </source>
</evidence>
<dbReference type="FunFam" id="3.80.10.10:FF:000095">
    <property type="entry name" value="LRR receptor-like serine/threonine-protein kinase GSO1"/>
    <property type="match status" value="1"/>
</dbReference>
<evidence type="ECO:0000313" key="26">
    <source>
        <dbReference type="Proteomes" id="UP001161247"/>
    </source>
</evidence>
<dbReference type="Pfam" id="PF00560">
    <property type="entry name" value="LRR_1"/>
    <property type="match status" value="4"/>
</dbReference>
<keyword evidence="14 21" id="KW-0067">ATP-binding</keyword>
<keyword evidence="18" id="KW-0325">Glycoprotein</keyword>
<evidence type="ECO:0000256" key="9">
    <source>
        <dbReference type="ARBA" id="ARBA00022692"/>
    </source>
</evidence>
<dbReference type="EC" id="2.7.11.1" evidence="3"/>
<dbReference type="FunFam" id="3.80.10.10:FF:000129">
    <property type="entry name" value="Leucine-rich repeat receptor-like kinase"/>
    <property type="match status" value="1"/>
</dbReference>
<dbReference type="InterPro" id="IPR008271">
    <property type="entry name" value="Ser/Thr_kinase_AS"/>
</dbReference>
<evidence type="ECO:0000256" key="10">
    <source>
        <dbReference type="ARBA" id="ARBA00022729"/>
    </source>
</evidence>
<accession>A0AAV1E020</accession>
<keyword evidence="4" id="KW-1003">Cell membrane</keyword>
<evidence type="ECO:0000256" key="22">
    <source>
        <dbReference type="SAM" id="Phobius"/>
    </source>
</evidence>
<evidence type="ECO:0000256" key="15">
    <source>
        <dbReference type="ARBA" id="ARBA00022989"/>
    </source>
</evidence>
<comment type="similarity">
    <text evidence="2">Belongs to the protein kinase superfamily. Ser/Thr protein kinase family.</text>
</comment>
<dbReference type="InterPro" id="IPR013210">
    <property type="entry name" value="LRR_N_plant-typ"/>
</dbReference>